<dbReference type="InterPro" id="IPR038005">
    <property type="entry name" value="RX-like_CC"/>
</dbReference>
<evidence type="ECO:0000256" key="2">
    <source>
        <dbReference type="ARBA" id="ARBA00022614"/>
    </source>
</evidence>
<dbReference type="Pfam" id="PF23598">
    <property type="entry name" value="LRR_14"/>
    <property type="match status" value="1"/>
</dbReference>
<dbReference type="InterPro" id="IPR042197">
    <property type="entry name" value="Apaf_helical"/>
</dbReference>
<evidence type="ECO:0000259" key="10">
    <source>
        <dbReference type="Pfam" id="PF23559"/>
    </source>
</evidence>
<dbReference type="PRINTS" id="PR00364">
    <property type="entry name" value="DISEASERSIST"/>
</dbReference>
<dbReference type="Gene3D" id="1.10.10.10">
    <property type="entry name" value="Winged helix-like DNA-binding domain superfamily/Winged helix DNA-binding domain"/>
    <property type="match status" value="1"/>
</dbReference>
<keyword evidence="7" id="KW-0175">Coiled coil</keyword>
<dbReference type="InterPro" id="IPR036388">
    <property type="entry name" value="WH-like_DNA-bd_sf"/>
</dbReference>
<proteinExistence type="inferred from homology"/>
<dbReference type="InterPro" id="IPR041118">
    <property type="entry name" value="Rx_N"/>
</dbReference>
<comment type="caution">
    <text evidence="12">The sequence shown here is derived from an EMBL/GenBank/DDBJ whole genome shotgun (WGS) entry which is preliminary data.</text>
</comment>
<dbReference type="GO" id="GO:0005524">
    <property type="term" value="F:ATP binding"/>
    <property type="evidence" value="ECO:0007669"/>
    <property type="project" value="UniProtKB-KW"/>
</dbReference>
<keyword evidence="5" id="KW-0611">Plant defense</keyword>
<name>A0AAP0DGJ9_9ASTR</name>
<keyword evidence="2" id="KW-0433">Leucine-rich repeat</keyword>
<evidence type="ECO:0000313" key="12">
    <source>
        <dbReference type="EMBL" id="KAK9074106.1"/>
    </source>
</evidence>
<dbReference type="InterPro" id="IPR058922">
    <property type="entry name" value="WHD_DRP"/>
</dbReference>
<dbReference type="EMBL" id="JBCNJP010000008">
    <property type="protein sequence ID" value="KAK9074106.1"/>
    <property type="molecule type" value="Genomic_DNA"/>
</dbReference>
<dbReference type="SUPFAM" id="SSF52540">
    <property type="entry name" value="P-loop containing nucleoside triphosphate hydrolases"/>
    <property type="match status" value="1"/>
</dbReference>
<dbReference type="AlphaFoldDB" id="A0AAP0DGJ9"/>
<evidence type="ECO:0000256" key="4">
    <source>
        <dbReference type="ARBA" id="ARBA00022741"/>
    </source>
</evidence>
<dbReference type="Gene3D" id="3.40.50.300">
    <property type="entry name" value="P-loop containing nucleotide triphosphate hydrolases"/>
    <property type="match status" value="1"/>
</dbReference>
<dbReference type="Pfam" id="PF18052">
    <property type="entry name" value="Rx_N"/>
    <property type="match status" value="1"/>
</dbReference>
<keyword evidence="3" id="KW-0677">Repeat</keyword>
<evidence type="ECO:0000259" key="9">
    <source>
        <dbReference type="Pfam" id="PF18052"/>
    </source>
</evidence>
<dbReference type="InterPro" id="IPR032675">
    <property type="entry name" value="LRR_dom_sf"/>
</dbReference>
<feature type="domain" description="Disease resistance N-terminal" evidence="9">
    <location>
        <begin position="5"/>
        <end position="84"/>
    </location>
</feature>
<feature type="domain" description="NB-ARC" evidence="8">
    <location>
        <begin position="174"/>
        <end position="347"/>
    </location>
</feature>
<sequence length="904" mass="103589">MADGAVNFLLEKVTTILMQEASLLGDSQNDVEAIKLELEIMRSCIRDAERKRLKSELVETWVRQVREVAQKVESVLDEYVYYKDMEGDRKGLKTLVQDMIKAPMHMSRRRKVNTKLQKLRAEVQEVCERRKRYTFEEKTEEESRGVRNASIDWWLRQEEVSMFVDEDEIVGMGDNKEKVMKWLTEDDPRRMVISVVGMGGLGKTTLVTKVYNDQAIQRYFDCWAWVSVSQTNGVEELLRSMIKKLLGAKHETIPSDLGLMTYRELVEMLIEYLHKKRYVIILDDVWNILLWSKIRCAFPENGLGSRVIFTTRNDNIAKSVGPGKHILHLEPLGEDDSWALFCRKAFWSDSGHCCPVELDKLAQMITKKCEGLPLAIVAIGGLMRSRNQTAVEWRKIYDSLNWELSNNPVLESVKGILSMSFNDLPFYLKHCFLYCCVFRDGYQIKRKKLIRLWVAEGFIMERKGITMEEVAEEYLMELSLRSMIQVTETNDTGRVKTFRVHDVMRELAMTTSKNDNFCSTYDGTEDRIVSKAQRLSVYNRGENVGLCSSLSRHLRAFFVFQVETNSAFSMNGILSSFKLLKVLDLEAVSVGEIPKSIVGLFNLRYLNLRGTDINKLPQSIQRLRNLQTLDVRNTHLEKLPSGISSIPRLRHLLLGHSKGSNLNFGLRVPAEITKITRLQTLALIEAEEELIEKVGNLTELKRLDITKLKPCDGPTLCSSIEKMTGLQRLSITPSTESDELVLERLSCPPLFLQKLALVGKLSRLPPWLESLSNLTHLYLSCSSIGEDIDMLSSIQTLPFLAYLELKNACKCRFLHFTAGGFPKLNKMKLVELTKLVALRLEKGTLPSIKELNLIRCLEMRSTLQGIQYLTSLQKLHLEEMPAEMIDKLLGDEFTNVQNIKVRIL</sequence>
<keyword evidence="13" id="KW-1185">Reference proteome</keyword>
<dbReference type="GO" id="GO:0098542">
    <property type="term" value="P:defense response to other organism"/>
    <property type="evidence" value="ECO:0007669"/>
    <property type="project" value="TreeGrafter"/>
</dbReference>
<dbReference type="Gene3D" id="1.10.8.430">
    <property type="entry name" value="Helical domain of apoptotic protease-activating factors"/>
    <property type="match status" value="1"/>
</dbReference>
<organism evidence="12 13">
    <name type="scientific">Deinandra increscens subsp. villosa</name>
    <dbReference type="NCBI Taxonomy" id="3103831"/>
    <lineage>
        <taxon>Eukaryota</taxon>
        <taxon>Viridiplantae</taxon>
        <taxon>Streptophyta</taxon>
        <taxon>Embryophyta</taxon>
        <taxon>Tracheophyta</taxon>
        <taxon>Spermatophyta</taxon>
        <taxon>Magnoliopsida</taxon>
        <taxon>eudicotyledons</taxon>
        <taxon>Gunneridae</taxon>
        <taxon>Pentapetalae</taxon>
        <taxon>asterids</taxon>
        <taxon>campanulids</taxon>
        <taxon>Asterales</taxon>
        <taxon>Asteraceae</taxon>
        <taxon>Asteroideae</taxon>
        <taxon>Heliantheae alliance</taxon>
        <taxon>Madieae</taxon>
        <taxon>Madiinae</taxon>
        <taxon>Deinandra</taxon>
    </lineage>
</organism>
<keyword evidence="4" id="KW-0547">Nucleotide-binding</keyword>
<reference evidence="12 13" key="1">
    <citation type="submission" date="2024-04" db="EMBL/GenBank/DDBJ databases">
        <title>The reference genome of an endangered Asteraceae, Deinandra increscens subsp. villosa, native to the Central Coast of California.</title>
        <authorList>
            <person name="Guilliams M."/>
            <person name="Hasenstab-Lehman K."/>
            <person name="Meyer R."/>
            <person name="Mcevoy S."/>
        </authorList>
    </citation>
    <scope>NUCLEOTIDE SEQUENCE [LARGE SCALE GENOMIC DNA]</scope>
    <source>
        <tissue evidence="12">Leaf</tissue>
    </source>
</reference>
<comment type="similarity">
    <text evidence="1">Belongs to the disease resistance NB-LRR family.</text>
</comment>
<evidence type="ECO:0000256" key="6">
    <source>
        <dbReference type="ARBA" id="ARBA00022840"/>
    </source>
</evidence>
<dbReference type="Proteomes" id="UP001408789">
    <property type="component" value="Unassembled WGS sequence"/>
</dbReference>
<dbReference type="PANTHER" id="PTHR23155">
    <property type="entry name" value="DISEASE RESISTANCE PROTEIN RP"/>
    <property type="match status" value="1"/>
</dbReference>
<dbReference type="PANTHER" id="PTHR23155:SF1232">
    <property type="entry name" value="OS09G0270700 PROTEIN"/>
    <property type="match status" value="1"/>
</dbReference>
<evidence type="ECO:0000256" key="3">
    <source>
        <dbReference type="ARBA" id="ARBA00022737"/>
    </source>
</evidence>
<dbReference type="InterPro" id="IPR044974">
    <property type="entry name" value="Disease_R_plants"/>
</dbReference>
<evidence type="ECO:0000256" key="1">
    <source>
        <dbReference type="ARBA" id="ARBA00008894"/>
    </source>
</evidence>
<dbReference type="Pfam" id="PF00931">
    <property type="entry name" value="NB-ARC"/>
    <property type="match status" value="1"/>
</dbReference>
<feature type="domain" description="Disease resistance R13L4/SHOC-2-like LRR" evidence="11">
    <location>
        <begin position="553"/>
        <end position="877"/>
    </location>
</feature>
<keyword evidence="6" id="KW-0067">ATP-binding</keyword>
<dbReference type="FunFam" id="3.40.50.300:FF:001091">
    <property type="entry name" value="Probable disease resistance protein At1g61300"/>
    <property type="match status" value="1"/>
</dbReference>
<evidence type="ECO:0000259" key="8">
    <source>
        <dbReference type="Pfam" id="PF00931"/>
    </source>
</evidence>
<protein>
    <recommendedName>
        <fullName evidence="14">Disease resistance protein RPM1</fullName>
    </recommendedName>
</protein>
<dbReference type="InterPro" id="IPR027417">
    <property type="entry name" value="P-loop_NTPase"/>
</dbReference>
<dbReference type="Gene3D" id="1.20.5.4130">
    <property type="match status" value="1"/>
</dbReference>
<dbReference type="InterPro" id="IPR002182">
    <property type="entry name" value="NB-ARC"/>
</dbReference>
<dbReference type="SUPFAM" id="SSF52058">
    <property type="entry name" value="L domain-like"/>
    <property type="match status" value="1"/>
</dbReference>
<gene>
    <name evidence="12" type="ORF">SSX86_006703</name>
</gene>
<feature type="domain" description="Disease resistance protein winged helix" evidence="10">
    <location>
        <begin position="437"/>
        <end position="508"/>
    </location>
</feature>
<dbReference type="CDD" id="cd14798">
    <property type="entry name" value="RX-CC_like"/>
    <property type="match status" value="1"/>
</dbReference>
<dbReference type="GO" id="GO:0051607">
    <property type="term" value="P:defense response to virus"/>
    <property type="evidence" value="ECO:0007669"/>
    <property type="project" value="UniProtKB-ARBA"/>
</dbReference>
<evidence type="ECO:0008006" key="14">
    <source>
        <dbReference type="Google" id="ProtNLM"/>
    </source>
</evidence>
<dbReference type="FunFam" id="1.10.10.10:FF:000322">
    <property type="entry name" value="Probable disease resistance protein At1g63360"/>
    <property type="match status" value="1"/>
</dbReference>
<dbReference type="Gene3D" id="3.80.10.10">
    <property type="entry name" value="Ribonuclease Inhibitor"/>
    <property type="match status" value="1"/>
</dbReference>
<feature type="coiled-coil region" evidence="7">
    <location>
        <begin position="109"/>
        <end position="136"/>
    </location>
</feature>
<evidence type="ECO:0000256" key="7">
    <source>
        <dbReference type="SAM" id="Coils"/>
    </source>
</evidence>
<dbReference type="GO" id="GO:0043531">
    <property type="term" value="F:ADP binding"/>
    <property type="evidence" value="ECO:0007669"/>
    <property type="project" value="InterPro"/>
</dbReference>
<evidence type="ECO:0000256" key="5">
    <source>
        <dbReference type="ARBA" id="ARBA00022821"/>
    </source>
</evidence>
<accession>A0AAP0DGJ9</accession>
<dbReference type="InterPro" id="IPR055414">
    <property type="entry name" value="LRR_R13L4/SHOC2-like"/>
</dbReference>
<evidence type="ECO:0000313" key="13">
    <source>
        <dbReference type="Proteomes" id="UP001408789"/>
    </source>
</evidence>
<evidence type="ECO:0000259" key="11">
    <source>
        <dbReference type="Pfam" id="PF23598"/>
    </source>
</evidence>
<dbReference type="Pfam" id="PF23559">
    <property type="entry name" value="WHD_DRP"/>
    <property type="match status" value="1"/>
</dbReference>